<dbReference type="GO" id="GO:0005886">
    <property type="term" value="C:plasma membrane"/>
    <property type="evidence" value="ECO:0007669"/>
    <property type="project" value="UniProtKB-SubCell"/>
</dbReference>
<evidence type="ECO:0000256" key="2">
    <source>
        <dbReference type="ARBA" id="ARBA00022475"/>
    </source>
</evidence>
<dbReference type="PANTHER" id="PTHR33545">
    <property type="entry name" value="UPF0750 MEMBRANE PROTEIN YITT-RELATED"/>
    <property type="match status" value="1"/>
</dbReference>
<comment type="subcellular location">
    <subcellularLocation>
        <location evidence="1">Cell membrane</location>
        <topology evidence="1">Multi-pass membrane protein</topology>
    </subcellularLocation>
</comment>
<dbReference type="InterPro" id="IPR019264">
    <property type="entry name" value="DUF2179"/>
</dbReference>
<organism evidence="8 9">
    <name type="scientific">Butyrivibrio fibrisolvens</name>
    <dbReference type="NCBI Taxonomy" id="831"/>
    <lineage>
        <taxon>Bacteria</taxon>
        <taxon>Bacillati</taxon>
        <taxon>Bacillota</taxon>
        <taxon>Clostridia</taxon>
        <taxon>Lachnospirales</taxon>
        <taxon>Lachnospiraceae</taxon>
        <taxon>Butyrivibrio</taxon>
    </lineage>
</organism>
<feature type="transmembrane region" description="Helical" evidence="6">
    <location>
        <begin position="85"/>
        <end position="104"/>
    </location>
</feature>
<dbReference type="InterPro" id="IPR003740">
    <property type="entry name" value="YitT"/>
</dbReference>
<keyword evidence="4 6" id="KW-1133">Transmembrane helix</keyword>
<gene>
    <name evidence="8" type="ORF">SAMN04487884_10311</name>
</gene>
<dbReference type="Pfam" id="PF10035">
    <property type="entry name" value="DUF2179"/>
    <property type="match status" value="1"/>
</dbReference>
<dbReference type="Gene3D" id="3.30.70.120">
    <property type="match status" value="1"/>
</dbReference>
<evidence type="ECO:0000256" key="6">
    <source>
        <dbReference type="SAM" id="Phobius"/>
    </source>
</evidence>
<dbReference type="AlphaFoldDB" id="A0A1H9MB04"/>
<dbReference type="RefSeq" id="WP_074754200.1">
    <property type="nucleotide sequence ID" value="NZ_FOGJ01000003.1"/>
</dbReference>
<name>A0A1H9MB04_BUTFI</name>
<feature type="transmembrane region" description="Helical" evidence="6">
    <location>
        <begin position="110"/>
        <end position="129"/>
    </location>
</feature>
<dbReference type="Pfam" id="PF02588">
    <property type="entry name" value="YitT_membrane"/>
    <property type="match status" value="1"/>
</dbReference>
<keyword evidence="3 6" id="KW-0812">Transmembrane</keyword>
<dbReference type="OrthoDB" id="9779786at2"/>
<dbReference type="PANTHER" id="PTHR33545:SF5">
    <property type="entry name" value="UPF0750 MEMBRANE PROTEIN YITT"/>
    <property type="match status" value="1"/>
</dbReference>
<dbReference type="eggNOG" id="COG1284">
    <property type="taxonomic scope" value="Bacteria"/>
</dbReference>
<evidence type="ECO:0000256" key="3">
    <source>
        <dbReference type="ARBA" id="ARBA00022692"/>
    </source>
</evidence>
<dbReference type="PROSITE" id="PS51257">
    <property type="entry name" value="PROKAR_LIPOPROTEIN"/>
    <property type="match status" value="1"/>
</dbReference>
<evidence type="ECO:0000313" key="9">
    <source>
        <dbReference type="Proteomes" id="UP000182584"/>
    </source>
</evidence>
<protein>
    <submittedName>
        <fullName evidence="8">Uncharacterized membrane-anchored protein YitT, contains DUF161 and DUF2179 domains</fullName>
    </submittedName>
</protein>
<dbReference type="Proteomes" id="UP000182584">
    <property type="component" value="Unassembled WGS sequence"/>
</dbReference>
<feature type="domain" description="DUF2179" evidence="7">
    <location>
        <begin position="232"/>
        <end position="282"/>
    </location>
</feature>
<evidence type="ECO:0000256" key="5">
    <source>
        <dbReference type="ARBA" id="ARBA00023136"/>
    </source>
</evidence>
<accession>A0A1H9MB04</accession>
<sequence length="285" mass="30988">MSNNANKSYSEFLSYIFIITGALMASFSVACILLPNDALDYGTAGLGIIASKLTGLNLSACVFAAFLPFIIAGFFALGTHFTIKALIGSAVYTIGLEIFENIPFTLDTEHFIAVAFGGAILGGGLSLILRFGGCIDGSEILANIVVDKVSEKTGKNISMTSILVSFNIMVYTLAFFLLNQNSALLGLLVYIVASSIIDHFTDHFESIKRVTIITKNPDAMIDKIRNDMKKTCTVMNSYGAIAGKNKTVICYVTYFELRKLRDIIDSFEEKAFITVSTIDEIHIKS</sequence>
<evidence type="ECO:0000256" key="1">
    <source>
        <dbReference type="ARBA" id="ARBA00004651"/>
    </source>
</evidence>
<keyword evidence="2" id="KW-1003">Cell membrane</keyword>
<dbReference type="EMBL" id="FOGJ01000003">
    <property type="protein sequence ID" value="SER20323.1"/>
    <property type="molecule type" value="Genomic_DNA"/>
</dbReference>
<evidence type="ECO:0000259" key="7">
    <source>
        <dbReference type="Pfam" id="PF10035"/>
    </source>
</evidence>
<proteinExistence type="predicted"/>
<dbReference type="InterPro" id="IPR051461">
    <property type="entry name" value="UPF0750_membrane"/>
</dbReference>
<evidence type="ECO:0000313" key="8">
    <source>
        <dbReference type="EMBL" id="SER20323.1"/>
    </source>
</evidence>
<dbReference type="InterPro" id="IPR015867">
    <property type="entry name" value="N-reg_PII/ATP_PRibTrfase_C"/>
</dbReference>
<keyword evidence="5 6" id="KW-0472">Membrane</keyword>
<reference evidence="8 9" key="1">
    <citation type="submission" date="2016-10" db="EMBL/GenBank/DDBJ databases">
        <authorList>
            <person name="de Groot N.N."/>
        </authorList>
    </citation>
    <scope>NUCLEOTIDE SEQUENCE [LARGE SCALE GENOMIC DNA]</scope>
    <source>
        <strain evidence="8 9">AR40</strain>
    </source>
</reference>
<feature type="transmembrane region" description="Helical" evidence="6">
    <location>
        <begin position="12"/>
        <end position="35"/>
    </location>
</feature>
<feature type="transmembrane region" description="Helical" evidence="6">
    <location>
        <begin position="157"/>
        <end position="177"/>
    </location>
</feature>
<evidence type="ECO:0000256" key="4">
    <source>
        <dbReference type="ARBA" id="ARBA00022989"/>
    </source>
</evidence>
<feature type="transmembrane region" description="Helical" evidence="6">
    <location>
        <begin position="55"/>
        <end position="78"/>
    </location>
</feature>
<dbReference type="PIRSF" id="PIRSF006483">
    <property type="entry name" value="Membrane_protein_YitT"/>
    <property type="match status" value="1"/>
</dbReference>